<protein>
    <submittedName>
        <fullName evidence="3">Helix-turn-helix domain containing protein</fullName>
    </submittedName>
</protein>
<sequence>MSKKLTKHGLDERIQIVRHVLDKRKSIGTTAKKYGVDERTLKSWIRKYQADGVDGLKESRNWKSYSAELKQQTVEFYLYKGEA</sequence>
<evidence type="ECO:0000256" key="1">
    <source>
        <dbReference type="ARBA" id="ARBA00038232"/>
    </source>
</evidence>
<dbReference type="EMBL" id="CP101914">
    <property type="protein sequence ID" value="UUI01047.1"/>
    <property type="molecule type" value="Genomic_DNA"/>
</dbReference>
<accession>A0ABY5JNK8</accession>
<dbReference type="Pfam" id="PF13518">
    <property type="entry name" value="HTH_28"/>
    <property type="match status" value="1"/>
</dbReference>
<evidence type="ECO:0000313" key="3">
    <source>
        <dbReference type="EMBL" id="UUI01047.1"/>
    </source>
</evidence>
<evidence type="ECO:0000259" key="2">
    <source>
        <dbReference type="Pfam" id="PF13518"/>
    </source>
</evidence>
<evidence type="ECO:0000313" key="4">
    <source>
        <dbReference type="Proteomes" id="UP001059773"/>
    </source>
</evidence>
<dbReference type="InterPro" id="IPR036388">
    <property type="entry name" value="WH-like_DNA-bd_sf"/>
</dbReference>
<dbReference type="PANTHER" id="PTHR33795">
    <property type="entry name" value="INSERTION ELEMENT IS150 PROTEIN INSJ"/>
    <property type="match status" value="1"/>
</dbReference>
<comment type="similarity">
    <text evidence="1">Belongs to the IS150/IS1296 orfA family.</text>
</comment>
<dbReference type="Gene3D" id="1.10.10.10">
    <property type="entry name" value="Winged helix-like DNA-binding domain superfamily/Winged helix DNA-binding domain"/>
    <property type="match status" value="1"/>
</dbReference>
<dbReference type="Proteomes" id="UP001059773">
    <property type="component" value="Chromosome"/>
</dbReference>
<organism evidence="3 4">
    <name type="scientific">Oceanobacillus jeddahense</name>
    <dbReference type="NCBI Taxonomy" id="1462527"/>
    <lineage>
        <taxon>Bacteria</taxon>
        <taxon>Bacillati</taxon>
        <taxon>Bacillota</taxon>
        <taxon>Bacilli</taxon>
        <taxon>Bacillales</taxon>
        <taxon>Bacillaceae</taxon>
        <taxon>Oceanobacillus</taxon>
    </lineage>
</organism>
<dbReference type="RefSeq" id="WP_256706469.1">
    <property type="nucleotide sequence ID" value="NZ_CP101914.1"/>
</dbReference>
<name>A0ABY5JNK8_9BACI</name>
<dbReference type="InterPro" id="IPR055247">
    <property type="entry name" value="InsJ-like_HTH"/>
</dbReference>
<dbReference type="InterPro" id="IPR052057">
    <property type="entry name" value="IS150/IS1296_orfA-like"/>
</dbReference>
<feature type="domain" description="Insertion element IS150 protein InsJ-like helix-turn-helix" evidence="2">
    <location>
        <begin position="12"/>
        <end position="60"/>
    </location>
</feature>
<reference evidence="3" key="1">
    <citation type="submission" date="2022-07" db="EMBL/GenBank/DDBJ databases">
        <title>FELIX.</title>
        <authorList>
            <person name="Wan K.H."/>
            <person name="Park S."/>
            <person name="Lawrence Q."/>
            <person name="Eichenberger J.P."/>
            <person name="Booth B.W."/>
            <person name="Piaggio A.J."/>
            <person name="Chandler J.C."/>
            <person name="Franklin A.B."/>
            <person name="Celniker S.E."/>
        </authorList>
    </citation>
    <scope>NUCLEOTIDE SEQUENCE</scope>
    <source>
        <strain evidence="3">QA-1986 374</strain>
    </source>
</reference>
<gene>
    <name evidence="3" type="ORF">NP439_13280</name>
</gene>
<dbReference type="PANTHER" id="PTHR33795:SF1">
    <property type="entry name" value="INSERTION ELEMENT IS150 PROTEIN INSJ"/>
    <property type="match status" value="1"/>
</dbReference>
<dbReference type="InterPro" id="IPR009057">
    <property type="entry name" value="Homeodomain-like_sf"/>
</dbReference>
<keyword evidence="4" id="KW-1185">Reference proteome</keyword>
<proteinExistence type="inferred from homology"/>
<dbReference type="SUPFAM" id="SSF46689">
    <property type="entry name" value="Homeodomain-like"/>
    <property type="match status" value="1"/>
</dbReference>